<dbReference type="AlphaFoldDB" id="A0A285TNZ8"/>
<dbReference type="PANTHER" id="PTHR38471:SF2">
    <property type="entry name" value="FOUR HELIX BUNDLE PROTEIN"/>
    <property type="match status" value="1"/>
</dbReference>
<reference evidence="2" key="1">
    <citation type="submission" date="2017-08" db="EMBL/GenBank/DDBJ databases">
        <authorList>
            <person name="Varghese N."/>
            <person name="Submissions S."/>
        </authorList>
    </citation>
    <scope>NUCLEOTIDE SEQUENCE [LARGE SCALE GENOMIC DNA]</scope>
    <source>
        <strain evidence="2">JC22</strain>
    </source>
</reference>
<name>A0A285TNZ8_9BACL</name>
<dbReference type="OrthoDB" id="2888923at2"/>
<protein>
    <submittedName>
        <fullName evidence="1">Four helix bundle protein</fullName>
    </submittedName>
</protein>
<dbReference type="InterPro" id="IPR012657">
    <property type="entry name" value="23S_rRNA-intervening_sequence"/>
</dbReference>
<dbReference type="PANTHER" id="PTHR38471">
    <property type="entry name" value="FOUR HELIX BUNDLE PROTEIN"/>
    <property type="match status" value="1"/>
</dbReference>
<evidence type="ECO:0000313" key="1">
    <source>
        <dbReference type="EMBL" id="SOC24518.1"/>
    </source>
</evidence>
<gene>
    <name evidence="1" type="ORF">SAMN05880501_11745</name>
</gene>
<evidence type="ECO:0000313" key="2">
    <source>
        <dbReference type="Proteomes" id="UP000219636"/>
    </source>
</evidence>
<dbReference type="Pfam" id="PF05635">
    <property type="entry name" value="23S_rRNA_IVP"/>
    <property type="match status" value="1"/>
</dbReference>
<dbReference type="CDD" id="cd16377">
    <property type="entry name" value="23S_rRNA_IVP_like"/>
    <property type="match status" value="1"/>
</dbReference>
<dbReference type="NCBIfam" id="TIGR02436">
    <property type="entry name" value="four helix bundle protein"/>
    <property type="match status" value="1"/>
</dbReference>
<organism evidence="1 2">
    <name type="scientific">Ureibacillus xyleni</name>
    <dbReference type="NCBI Taxonomy" id="614648"/>
    <lineage>
        <taxon>Bacteria</taxon>
        <taxon>Bacillati</taxon>
        <taxon>Bacillota</taxon>
        <taxon>Bacilli</taxon>
        <taxon>Bacillales</taxon>
        <taxon>Caryophanaceae</taxon>
        <taxon>Ureibacillus</taxon>
    </lineage>
</organism>
<dbReference type="Proteomes" id="UP000219636">
    <property type="component" value="Unassembled WGS sequence"/>
</dbReference>
<proteinExistence type="predicted"/>
<dbReference type="InterPro" id="IPR036583">
    <property type="entry name" value="23S_rRNA_IVS_sf"/>
</dbReference>
<dbReference type="Gene3D" id="1.20.1440.60">
    <property type="entry name" value="23S rRNA-intervening sequence"/>
    <property type="match status" value="1"/>
</dbReference>
<keyword evidence="2" id="KW-1185">Reference proteome</keyword>
<sequence length="131" mass="15450">MAEKKTFIGDFRDLEVYKKSLLFSKKIYKVVENFPSFERNNVVDQLRRASSSVYSNIAEGNANYYYRKEYDRLNTSIGSISECRAFLDMSVMQKYITKETYKSLDKEAEEIFKMLIAMANRIEKILNEEMS</sequence>
<dbReference type="SUPFAM" id="SSF158446">
    <property type="entry name" value="IVS-encoded protein-like"/>
    <property type="match status" value="1"/>
</dbReference>
<dbReference type="RefSeq" id="WP_097075070.1">
    <property type="nucleotide sequence ID" value="NZ_OBMQ01000017.1"/>
</dbReference>
<dbReference type="EMBL" id="OBMQ01000017">
    <property type="protein sequence ID" value="SOC24518.1"/>
    <property type="molecule type" value="Genomic_DNA"/>
</dbReference>
<accession>A0A285TNZ8</accession>